<keyword evidence="3" id="KW-1185">Reference proteome</keyword>
<feature type="transmembrane region" description="Helical" evidence="1">
    <location>
        <begin position="7"/>
        <end position="29"/>
    </location>
</feature>
<keyword evidence="1" id="KW-0472">Membrane</keyword>
<comment type="caution">
    <text evidence="2">The sequence shown here is derived from an EMBL/GenBank/DDBJ whole genome shotgun (WGS) entry which is preliminary data.</text>
</comment>
<keyword evidence="1" id="KW-0812">Transmembrane</keyword>
<sequence length="123" mass="13619">MKGKRFKWLPVILLSLLAQFIVLQLLLFIEVKLLPTMSFDLLIKINFFIIAISGGVVAIRFSNNSTRHIGGICGALFITLSELYSRNFDVGFASIFVLLIAYLAGYIGSTLYTNKVVVTEVVG</sequence>
<evidence type="ECO:0000313" key="3">
    <source>
        <dbReference type="Proteomes" id="UP001596170"/>
    </source>
</evidence>
<gene>
    <name evidence="2" type="ORF">ACFPYN_12850</name>
</gene>
<proteinExistence type="predicted"/>
<protein>
    <submittedName>
        <fullName evidence="2">Uncharacterized protein</fullName>
    </submittedName>
</protein>
<evidence type="ECO:0000313" key="2">
    <source>
        <dbReference type="EMBL" id="MFC6040313.1"/>
    </source>
</evidence>
<feature type="transmembrane region" description="Helical" evidence="1">
    <location>
        <begin position="41"/>
        <end position="61"/>
    </location>
</feature>
<keyword evidence="1" id="KW-1133">Transmembrane helix</keyword>
<dbReference type="EMBL" id="JBHSRI010000020">
    <property type="protein sequence ID" value="MFC6040313.1"/>
    <property type="molecule type" value="Genomic_DNA"/>
</dbReference>
<reference evidence="3" key="1">
    <citation type="journal article" date="2019" name="Int. J. Syst. Evol. Microbiol.">
        <title>The Global Catalogue of Microorganisms (GCM) 10K type strain sequencing project: providing services to taxonomists for standard genome sequencing and annotation.</title>
        <authorList>
            <consortium name="The Broad Institute Genomics Platform"/>
            <consortium name="The Broad Institute Genome Sequencing Center for Infectious Disease"/>
            <person name="Wu L."/>
            <person name="Ma J."/>
        </authorList>
    </citation>
    <scope>NUCLEOTIDE SEQUENCE [LARGE SCALE GENOMIC DNA]</scope>
    <source>
        <strain evidence="3">CCUG 54527</strain>
    </source>
</reference>
<organism evidence="2 3">
    <name type="scientific">Paenisporosarcina macmurdoensis</name>
    <dbReference type="NCBI Taxonomy" id="212659"/>
    <lineage>
        <taxon>Bacteria</taxon>
        <taxon>Bacillati</taxon>
        <taxon>Bacillota</taxon>
        <taxon>Bacilli</taxon>
        <taxon>Bacillales</taxon>
        <taxon>Caryophanaceae</taxon>
        <taxon>Paenisporosarcina</taxon>
    </lineage>
</organism>
<feature type="transmembrane region" description="Helical" evidence="1">
    <location>
        <begin position="68"/>
        <end position="84"/>
    </location>
</feature>
<accession>A0ABW1LA62</accession>
<name>A0ABW1LA62_9BACL</name>
<feature type="transmembrane region" description="Helical" evidence="1">
    <location>
        <begin position="90"/>
        <end position="108"/>
    </location>
</feature>
<dbReference type="RefSeq" id="WP_377734717.1">
    <property type="nucleotide sequence ID" value="NZ_JBHSRI010000020.1"/>
</dbReference>
<evidence type="ECO:0000256" key="1">
    <source>
        <dbReference type="SAM" id="Phobius"/>
    </source>
</evidence>
<dbReference type="Proteomes" id="UP001596170">
    <property type="component" value="Unassembled WGS sequence"/>
</dbReference>